<reference evidence="2" key="1">
    <citation type="submission" date="2020-06" db="EMBL/GenBank/DDBJ databases">
        <authorList>
            <consortium name="Plant Systems Biology data submission"/>
        </authorList>
    </citation>
    <scope>NUCLEOTIDE SEQUENCE</scope>
    <source>
        <strain evidence="2">D6</strain>
    </source>
</reference>
<feature type="region of interest" description="Disordered" evidence="1">
    <location>
        <begin position="21"/>
        <end position="43"/>
    </location>
</feature>
<sequence>MDNNRRKHPYDSRNLNRVWRIPSTSTATSSRSRARSVRNTTADSTVSKVGPLITTDHFTSLIDKDIEEENVDLAIDTAVVDMLGVYMDCGLFKRSPIVREYIKKGQRNGTSWFFQDVEGAANNKEDESRNDDDPKACHQDGVEPDEYWENLKRNTKLSQAPLAMTTTLCDRIQSLPERNVTIYIRLDEQVPKNSCTAYEVDWDRFLELKERGEKGLDTDEDDTTPPENLFRCFRLCSRQEGLFSRSECIVGTFASACLHPYTLISSSPQSSGMTITTKSERQLLDSVPTREPPFRPVRLLLDRPEDVCTAELQFYLTRMGLSEVVEAHPLLQELHDATELDFFLDDPDDDAAASRDDWTEQREGGGSIPHREVMPSFLANNTIDEEGNERLGEVLSDGYTWNSLLNTSVPFICLD</sequence>
<dbReference type="Proteomes" id="UP001153069">
    <property type="component" value="Unassembled WGS sequence"/>
</dbReference>
<keyword evidence="3" id="KW-1185">Reference proteome</keyword>
<comment type="caution">
    <text evidence="2">The sequence shown here is derived from an EMBL/GenBank/DDBJ whole genome shotgun (WGS) entry which is preliminary data.</text>
</comment>
<organism evidence="2 3">
    <name type="scientific">Seminavis robusta</name>
    <dbReference type="NCBI Taxonomy" id="568900"/>
    <lineage>
        <taxon>Eukaryota</taxon>
        <taxon>Sar</taxon>
        <taxon>Stramenopiles</taxon>
        <taxon>Ochrophyta</taxon>
        <taxon>Bacillariophyta</taxon>
        <taxon>Bacillariophyceae</taxon>
        <taxon>Bacillariophycidae</taxon>
        <taxon>Naviculales</taxon>
        <taxon>Naviculaceae</taxon>
        <taxon>Seminavis</taxon>
    </lineage>
</organism>
<feature type="compositionally biased region" description="Low complexity" evidence="1">
    <location>
        <begin position="23"/>
        <end position="42"/>
    </location>
</feature>
<feature type="region of interest" description="Disordered" evidence="1">
    <location>
        <begin position="351"/>
        <end position="370"/>
    </location>
</feature>
<evidence type="ECO:0000313" key="2">
    <source>
        <dbReference type="EMBL" id="CAB9503356.1"/>
    </source>
</evidence>
<accession>A0A9N8DMK2</accession>
<evidence type="ECO:0000313" key="3">
    <source>
        <dbReference type="Proteomes" id="UP001153069"/>
    </source>
</evidence>
<dbReference type="AlphaFoldDB" id="A0A9N8DMK2"/>
<dbReference type="EMBL" id="CAICTM010000162">
    <property type="protein sequence ID" value="CAB9503356.1"/>
    <property type="molecule type" value="Genomic_DNA"/>
</dbReference>
<gene>
    <name evidence="2" type="ORF">SEMRO_163_G073200.1</name>
</gene>
<protein>
    <submittedName>
        <fullName evidence="2">Uncharacterized protein</fullName>
    </submittedName>
</protein>
<feature type="compositionally biased region" description="Basic and acidic residues" evidence="1">
    <location>
        <begin position="352"/>
        <end position="370"/>
    </location>
</feature>
<proteinExistence type="predicted"/>
<evidence type="ECO:0000256" key="1">
    <source>
        <dbReference type="SAM" id="MobiDB-lite"/>
    </source>
</evidence>
<name>A0A9N8DMK2_9STRA</name>